<keyword evidence="1" id="KW-0597">Phosphoprotein</keyword>
<dbReference type="EMBL" id="JAUFRC010000001">
    <property type="protein sequence ID" value="MDN3712765.1"/>
    <property type="molecule type" value="Genomic_DNA"/>
</dbReference>
<dbReference type="InterPro" id="IPR011006">
    <property type="entry name" value="CheY-like_superfamily"/>
</dbReference>
<evidence type="ECO:0000259" key="2">
    <source>
        <dbReference type="PROSITE" id="PS50110"/>
    </source>
</evidence>
<reference evidence="4" key="1">
    <citation type="journal article" date="2019" name="Int. J. Syst. Evol. Microbiol.">
        <title>The Global Catalogue of Microorganisms (GCM) 10K type strain sequencing project: providing services to taxonomists for standard genome sequencing and annotation.</title>
        <authorList>
            <consortium name="The Broad Institute Genomics Platform"/>
            <consortium name="The Broad Institute Genome Sequencing Center for Infectious Disease"/>
            <person name="Wu L."/>
            <person name="Ma J."/>
        </authorList>
    </citation>
    <scope>NUCLEOTIDE SEQUENCE [LARGE SCALE GENOMIC DNA]</scope>
    <source>
        <strain evidence="4">CECT 8482</strain>
    </source>
</reference>
<evidence type="ECO:0000256" key="1">
    <source>
        <dbReference type="PROSITE-ProRule" id="PRU00169"/>
    </source>
</evidence>
<dbReference type="Proteomes" id="UP001243846">
    <property type="component" value="Unassembled WGS sequence"/>
</dbReference>
<dbReference type="RefSeq" id="WP_377786708.1">
    <property type="nucleotide sequence ID" value="NZ_JBHUOC010000001.1"/>
</dbReference>
<name>A0ABT8DBF6_9RHOB</name>
<dbReference type="SUPFAM" id="SSF52172">
    <property type="entry name" value="CheY-like"/>
    <property type="match status" value="1"/>
</dbReference>
<proteinExistence type="predicted"/>
<organism evidence="3 4">
    <name type="scientific">Paracoccus cavernae</name>
    <dbReference type="NCBI Taxonomy" id="1571207"/>
    <lineage>
        <taxon>Bacteria</taxon>
        <taxon>Pseudomonadati</taxon>
        <taxon>Pseudomonadota</taxon>
        <taxon>Alphaproteobacteria</taxon>
        <taxon>Rhodobacterales</taxon>
        <taxon>Paracoccaceae</taxon>
        <taxon>Paracoccus</taxon>
    </lineage>
</organism>
<sequence>MIIADYNLDNGDNGLTAINALREEVNLEIPAIMITAQRSSEIARACNEINVPLMEKPIRREELQLLLQRILS</sequence>
<dbReference type="PROSITE" id="PS50110">
    <property type="entry name" value="RESPONSE_REGULATORY"/>
    <property type="match status" value="1"/>
</dbReference>
<feature type="modified residue" description="4-aspartylphosphate" evidence="1">
    <location>
        <position position="5"/>
    </location>
</feature>
<feature type="domain" description="Response regulatory" evidence="2">
    <location>
        <begin position="1"/>
        <end position="71"/>
    </location>
</feature>
<comment type="caution">
    <text evidence="3">The sequence shown here is derived from an EMBL/GenBank/DDBJ whole genome shotgun (WGS) entry which is preliminary data.</text>
</comment>
<evidence type="ECO:0000313" key="4">
    <source>
        <dbReference type="Proteomes" id="UP001243846"/>
    </source>
</evidence>
<protein>
    <recommendedName>
        <fullName evidence="2">Response regulatory domain-containing protein</fullName>
    </recommendedName>
</protein>
<dbReference type="Gene3D" id="3.40.50.2300">
    <property type="match status" value="1"/>
</dbReference>
<accession>A0ABT8DBF6</accession>
<keyword evidence="4" id="KW-1185">Reference proteome</keyword>
<gene>
    <name evidence="3" type="ORF">QWZ10_15180</name>
</gene>
<evidence type="ECO:0000313" key="3">
    <source>
        <dbReference type="EMBL" id="MDN3712765.1"/>
    </source>
</evidence>
<dbReference type="InterPro" id="IPR001789">
    <property type="entry name" value="Sig_transdc_resp-reg_receiver"/>
</dbReference>